<organism evidence="2 3">
    <name type="scientific">Poseidonocella sedimentorum</name>
    <dbReference type="NCBI Taxonomy" id="871652"/>
    <lineage>
        <taxon>Bacteria</taxon>
        <taxon>Pseudomonadati</taxon>
        <taxon>Pseudomonadota</taxon>
        <taxon>Alphaproteobacteria</taxon>
        <taxon>Rhodobacterales</taxon>
        <taxon>Roseobacteraceae</taxon>
        <taxon>Poseidonocella</taxon>
    </lineage>
</organism>
<evidence type="ECO:0008006" key="4">
    <source>
        <dbReference type="Google" id="ProtNLM"/>
    </source>
</evidence>
<dbReference type="STRING" id="871652.SAMN04515673_101193"/>
<dbReference type="OrthoDB" id="9806572at2"/>
<dbReference type="RefSeq" id="WP_092075700.1">
    <property type="nucleotide sequence ID" value="NZ_FOYI01000001.1"/>
</dbReference>
<dbReference type="Gene3D" id="2.60.40.1880">
    <property type="entry name" value="Invasion associated locus B (IalB) protein"/>
    <property type="match status" value="1"/>
</dbReference>
<protein>
    <recommendedName>
        <fullName evidence="4">Invasion protein IalB, involved in pathogenesis</fullName>
    </recommendedName>
</protein>
<evidence type="ECO:0000313" key="3">
    <source>
        <dbReference type="Proteomes" id="UP000199302"/>
    </source>
</evidence>
<proteinExistence type="predicted"/>
<dbReference type="InterPro" id="IPR038696">
    <property type="entry name" value="IalB_sf"/>
</dbReference>
<evidence type="ECO:0000256" key="1">
    <source>
        <dbReference type="SAM" id="SignalP"/>
    </source>
</evidence>
<evidence type="ECO:0000313" key="2">
    <source>
        <dbReference type="EMBL" id="SFQ95358.1"/>
    </source>
</evidence>
<dbReference type="EMBL" id="FOYI01000001">
    <property type="protein sequence ID" value="SFQ95358.1"/>
    <property type="molecule type" value="Genomic_DNA"/>
</dbReference>
<sequence length="188" mass="19978">MKAWGAGRLAAAAIVVSMITSAAAAQEQSDNQVTSVSDWSVFMEDNPKECWSVSVPKETVNTDSNGRIKAVNRGDILLFVYYRPESEVKGQVTFTGGYPFADGSTVNVNIGGTEFEMFTQNVTNASGESLGWAWPTSASDDARIIAAMKRGAEALLTARSSRGTVTKDTFSLIGFTAALDEAQSRCGG</sequence>
<feature type="signal peptide" evidence="1">
    <location>
        <begin position="1"/>
        <end position="24"/>
    </location>
</feature>
<keyword evidence="3" id="KW-1185">Reference proteome</keyword>
<name>A0A1I6CQB0_9RHOB</name>
<accession>A0A1I6CQB0</accession>
<dbReference type="Pfam" id="PF06776">
    <property type="entry name" value="IalB"/>
    <property type="match status" value="1"/>
</dbReference>
<feature type="chain" id="PRO_5011682305" description="Invasion protein IalB, involved in pathogenesis" evidence="1">
    <location>
        <begin position="25"/>
        <end position="188"/>
    </location>
</feature>
<dbReference type="Proteomes" id="UP000199302">
    <property type="component" value="Unassembled WGS sequence"/>
</dbReference>
<dbReference type="AlphaFoldDB" id="A0A1I6CQB0"/>
<gene>
    <name evidence="2" type="ORF">SAMN04515673_101193</name>
</gene>
<keyword evidence="1" id="KW-0732">Signal</keyword>
<reference evidence="2 3" key="1">
    <citation type="submission" date="2016-10" db="EMBL/GenBank/DDBJ databases">
        <authorList>
            <person name="de Groot N.N."/>
        </authorList>
    </citation>
    <scope>NUCLEOTIDE SEQUENCE [LARGE SCALE GENOMIC DNA]</scope>
    <source>
        <strain evidence="3">KMM 9023,NRIC 0796,JCM 17311,KCTC 23692</strain>
    </source>
</reference>
<dbReference type="InterPro" id="IPR010642">
    <property type="entry name" value="Invasion_prot_B"/>
</dbReference>